<keyword evidence="3" id="KW-1185">Reference proteome</keyword>
<protein>
    <submittedName>
        <fullName evidence="2">Uncharacterized protein</fullName>
    </submittedName>
</protein>
<dbReference type="EMBL" id="GL436257">
    <property type="protein sequence ID" value="EFN72183.1"/>
    <property type="molecule type" value="Genomic_DNA"/>
</dbReference>
<feature type="region of interest" description="Disordered" evidence="1">
    <location>
        <begin position="1"/>
        <end position="37"/>
    </location>
</feature>
<accession>E2A309</accession>
<evidence type="ECO:0000313" key="3">
    <source>
        <dbReference type="Proteomes" id="UP000000311"/>
    </source>
</evidence>
<dbReference type="AlphaFoldDB" id="E2A309"/>
<sequence length="136" mass="15968">MFTIQYQETSDGRPRDFFAHAPRTRHPNEVSSRSKRTSFWHHRPQLARQNFASHNPLSDIPLLSCDYYCACAKKSPGLPSLQETSIRYQDHHFRTPYTITDLYILSRSSVKEHVINMIVTLITYVMMKENLIGVYY</sequence>
<organism evidence="3">
    <name type="scientific">Camponotus floridanus</name>
    <name type="common">Florida carpenter ant</name>
    <dbReference type="NCBI Taxonomy" id="104421"/>
    <lineage>
        <taxon>Eukaryota</taxon>
        <taxon>Metazoa</taxon>
        <taxon>Ecdysozoa</taxon>
        <taxon>Arthropoda</taxon>
        <taxon>Hexapoda</taxon>
        <taxon>Insecta</taxon>
        <taxon>Pterygota</taxon>
        <taxon>Neoptera</taxon>
        <taxon>Endopterygota</taxon>
        <taxon>Hymenoptera</taxon>
        <taxon>Apocrita</taxon>
        <taxon>Aculeata</taxon>
        <taxon>Formicoidea</taxon>
        <taxon>Formicidae</taxon>
        <taxon>Formicinae</taxon>
        <taxon>Camponotus</taxon>
    </lineage>
</organism>
<gene>
    <name evidence="2" type="ORF">EAG_14366</name>
</gene>
<dbReference type="Proteomes" id="UP000000311">
    <property type="component" value="Unassembled WGS sequence"/>
</dbReference>
<reference evidence="2 3" key="1">
    <citation type="journal article" date="2010" name="Science">
        <title>Genomic comparison of the ants Camponotus floridanus and Harpegnathos saltator.</title>
        <authorList>
            <person name="Bonasio R."/>
            <person name="Zhang G."/>
            <person name="Ye C."/>
            <person name="Mutti N.S."/>
            <person name="Fang X."/>
            <person name="Qin N."/>
            <person name="Donahue G."/>
            <person name="Yang P."/>
            <person name="Li Q."/>
            <person name="Li C."/>
            <person name="Zhang P."/>
            <person name="Huang Z."/>
            <person name="Berger S.L."/>
            <person name="Reinberg D."/>
            <person name="Wang J."/>
            <person name="Liebig J."/>
        </authorList>
    </citation>
    <scope>NUCLEOTIDE SEQUENCE [LARGE SCALE GENOMIC DNA]</scope>
    <source>
        <strain evidence="3">C129</strain>
    </source>
</reference>
<name>E2A309_CAMFO</name>
<evidence type="ECO:0000256" key="1">
    <source>
        <dbReference type="SAM" id="MobiDB-lite"/>
    </source>
</evidence>
<proteinExistence type="predicted"/>
<dbReference type="InParanoid" id="E2A309"/>
<evidence type="ECO:0000313" key="2">
    <source>
        <dbReference type="EMBL" id="EFN72183.1"/>
    </source>
</evidence>